<feature type="compositionally biased region" description="Polar residues" evidence="1">
    <location>
        <begin position="1"/>
        <end position="32"/>
    </location>
</feature>
<feature type="compositionally biased region" description="Polar residues" evidence="1">
    <location>
        <begin position="119"/>
        <end position="134"/>
    </location>
</feature>
<feature type="compositionally biased region" description="Polar residues" evidence="1">
    <location>
        <begin position="91"/>
        <end position="102"/>
    </location>
</feature>
<dbReference type="EMBL" id="LAZR01037888">
    <property type="protein sequence ID" value="KKL21004.1"/>
    <property type="molecule type" value="Genomic_DNA"/>
</dbReference>
<dbReference type="AlphaFoldDB" id="A0A0F9BGH7"/>
<dbReference type="InterPro" id="IPR003961">
    <property type="entry name" value="FN3_dom"/>
</dbReference>
<feature type="compositionally biased region" description="Low complexity" evidence="1">
    <location>
        <begin position="45"/>
        <end position="67"/>
    </location>
</feature>
<feature type="region of interest" description="Disordered" evidence="1">
    <location>
        <begin position="1"/>
        <end position="102"/>
    </location>
</feature>
<feature type="non-terminal residue" evidence="3">
    <location>
        <position position="1"/>
    </location>
</feature>
<comment type="caution">
    <text evidence="3">The sequence shown here is derived from an EMBL/GenBank/DDBJ whole genome shotgun (WGS) entry which is preliminary data.</text>
</comment>
<feature type="domain" description="Fibronectin type-III" evidence="2">
    <location>
        <begin position="41"/>
        <end position="137"/>
    </location>
</feature>
<sequence>LDADTQYTYTVQMRDSATTPNVGTASSGANATTDEETDAPTPNPATFASAPSADSSSAISMTATTGSDQTGPVEYYFDETSGENGGTSSSWQTSPNYTDSGLDASTQYTYTVQMRDSATTPNVGTVSDPENATTDAAPDGLNYTEKYQEFTASSSDSWVDADLSGYGVASGDILEIGIRNSRGGNERWAGVRANGSSVNRRVQLHEAESGGWDTTTMHVVADADGKIEIYADHTSNNVFYLLSIWEDGSYTEKYTSFTANSTGSFVDEDLSGLGVGANQMVEIMIRNNSSGTEYYGGVRANGSSNDRRVDIHEAESGGDDVCVMIAQADGDGKIEVYAENGSIDYVLLGYWTTAPGTYTEKFTSVGKPASDNTWLDLDLTGSGVPDDAVAEMLMCNGNGSSENYMGVRTNGSSDNRRFDIQESESGGRDCGRMHVLTDAGAVIEQYMEDRSDTAEFYLLGYWE</sequence>
<proteinExistence type="predicted"/>
<evidence type="ECO:0000313" key="3">
    <source>
        <dbReference type="EMBL" id="KKL21004.1"/>
    </source>
</evidence>
<evidence type="ECO:0000259" key="2">
    <source>
        <dbReference type="PROSITE" id="PS50853"/>
    </source>
</evidence>
<accession>A0A0F9BGH7</accession>
<evidence type="ECO:0000256" key="1">
    <source>
        <dbReference type="SAM" id="MobiDB-lite"/>
    </source>
</evidence>
<gene>
    <name evidence="3" type="ORF">LCGC14_2449800</name>
</gene>
<dbReference type="PROSITE" id="PS50853">
    <property type="entry name" value="FN3"/>
    <property type="match status" value="1"/>
</dbReference>
<name>A0A0F9BGH7_9ZZZZ</name>
<feature type="region of interest" description="Disordered" evidence="1">
    <location>
        <begin position="119"/>
        <end position="139"/>
    </location>
</feature>
<protein>
    <recommendedName>
        <fullName evidence="2">Fibronectin type-III domain-containing protein</fullName>
    </recommendedName>
</protein>
<organism evidence="3">
    <name type="scientific">marine sediment metagenome</name>
    <dbReference type="NCBI Taxonomy" id="412755"/>
    <lineage>
        <taxon>unclassified sequences</taxon>
        <taxon>metagenomes</taxon>
        <taxon>ecological metagenomes</taxon>
    </lineage>
</organism>
<reference evidence="3" key="1">
    <citation type="journal article" date="2015" name="Nature">
        <title>Complex archaea that bridge the gap between prokaryotes and eukaryotes.</title>
        <authorList>
            <person name="Spang A."/>
            <person name="Saw J.H."/>
            <person name="Jorgensen S.L."/>
            <person name="Zaremba-Niedzwiedzka K."/>
            <person name="Martijn J."/>
            <person name="Lind A.E."/>
            <person name="van Eijk R."/>
            <person name="Schleper C."/>
            <person name="Guy L."/>
            <person name="Ettema T.J."/>
        </authorList>
    </citation>
    <scope>NUCLEOTIDE SEQUENCE</scope>
</reference>